<protein>
    <submittedName>
        <fullName evidence="2">Uncharacterized protein</fullName>
    </submittedName>
</protein>
<dbReference type="AlphaFoldDB" id="A0AAV4QMM1"/>
<dbReference type="EMBL" id="BPLR01006525">
    <property type="protein sequence ID" value="GIY10435.1"/>
    <property type="molecule type" value="Genomic_DNA"/>
</dbReference>
<accession>A0AAV4QMM1</accession>
<proteinExistence type="predicted"/>
<evidence type="ECO:0000313" key="2">
    <source>
        <dbReference type="EMBL" id="GIY10435.1"/>
    </source>
</evidence>
<evidence type="ECO:0000256" key="1">
    <source>
        <dbReference type="SAM" id="MobiDB-lite"/>
    </source>
</evidence>
<sequence length="81" mass="9147">MTPPVTGPSGRFSGNRQDKPVDQKILLMGSAMKGAFSSESCSIFFAGKLRRRQSLIKVPRRLEKERLNYVNCNMLSEKDLQ</sequence>
<gene>
    <name evidence="2" type="ORF">CEXT_629511</name>
</gene>
<dbReference type="Proteomes" id="UP001054945">
    <property type="component" value="Unassembled WGS sequence"/>
</dbReference>
<reference evidence="2 3" key="1">
    <citation type="submission" date="2021-06" db="EMBL/GenBank/DDBJ databases">
        <title>Caerostris extrusa draft genome.</title>
        <authorList>
            <person name="Kono N."/>
            <person name="Arakawa K."/>
        </authorList>
    </citation>
    <scope>NUCLEOTIDE SEQUENCE [LARGE SCALE GENOMIC DNA]</scope>
</reference>
<name>A0AAV4QMM1_CAEEX</name>
<evidence type="ECO:0000313" key="3">
    <source>
        <dbReference type="Proteomes" id="UP001054945"/>
    </source>
</evidence>
<organism evidence="2 3">
    <name type="scientific">Caerostris extrusa</name>
    <name type="common">Bark spider</name>
    <name type="synonym">Caerostris bankana</name>
    <dbReference type="NCBI Taxonomy" id="172846"/>
    <lineage>
        <taxon>Eukaryota</taxon>
        <taxon>Metazoa</taxon>
        <taxon>Ecdysozoa</taxon>
        <taxon>Arthropoda</taxon>
        <taxon>Chelicerata</taxon>
        <taxon>Arachnida</taxon>
        <taxon>Araneae</taxon>
        <taxon>Araneomorphae</taxon>
        <taxon>Entelegynae</taxon>
        <taxon>Araneoidea</taxon>
        <taxon>Araneidae</taxon>
        <taxon>Caerostris</taxon>
    </lineage>
</organism>
<feature type="region of interest" description="Disordered" evidence="1">
    <location>
        <begin position="1"/>
        <end position="21"/>
    </location>
</feature>
<keyword evidence="3" id="KW-1185">Reference proteome</keyword>
<comment type="caution">
    <text evidence="2">The sequence shown here is derived from an EMBL/GenBank/DDBJ whole genome shotgun (WGS) entry which is preliminary data.</text>
</comment>